<dbReference type="Gene3D" id="3.40.190.170">
    <property type="entry name" value="Bacterial extracellular solute-binding protein, family 7"/>
    <property type="match status" value="1"/>
</dbReference>
<reference evidence="2" key="1">
    <citation type="submission" date="2022-01" db="EMBL/GenBank/DDBJ databases">
        <authorList>
            <person name="Karlyshev A.V."/>
            <person name="Jaspars M."/>
        </authorList>
    </citation>
    <scope>NUCLEOTIDE SEQUENCE</scope>
    <source>
        <strain evidence="2">AGSA3-2</strain>
    </source>
</reference>
<keyword evidence="1" id="KW-0732">Signal</keyword>
<dbReference type="Proteomes" id="UP001107961">
    <property type="component" value="Unassembled WGS sequence"/>
</dbReference>
<dbReference type="InterPro" id="IPR045758">
    <property type="entry name" value="AdeT1/2"/>
</dbReference>
<comment type="caution">
    <text evidence="2">The sequence shown here is derived from an EMBL/GenBank/DDBJ whole genome shotgun (WGS) entry which is preliminary data.</text>
</comment>
<dbReference type="InterPro" id="IPR038404">
    <property type="entry name" value="TRAP_DctP_sf"/>
</dbReference>
<dbReference type="EMBL" id="JAJVKT010000004">
    <property type="protein sequence ID" value="MCE7507836.1"/>
    <property type="molecule type" value="Genomic_DNA"/>
</dbReference>
<evidence type="ECO:0000256" key="1">
    <source>
        <dbReference type="SAM" id="SignalP"/>
    </source>
</evidence>
<dbReference type="KEGG" id="axe:P40_13865"/>
<organism evidence="2 3">
    <name type="scientific">Alloalcanivorax xenomutans</name>
    <dbReference type="NCBI Taxonomy" id="1094342"/>
    <lineage>
        <taxon>Bacteria</taxon>
        <taxon>Pseudomonadati</taxon>
        <taxon>Pseudomonadota</taxon>
        <taxon>Gammaproteobacteria</taxon>
        <taxon>Oceanospirillales</taxon>
        <taxon>Alcanivoracaceae</taxon>
        <taxon>Alloalcanivorax</taxon>
    </lineage>
</organism>
<evidence type="ECO:0000313" key="3">
    <source>
        <dbReference type="Proteomes" id="UP001107961"/>
    </source>
</evidence>
<gene>
    <name evidence="2" type="ORF">LZG35_04255</name>
</gene>
<accession>A0A9Q3W221</accession>
<evidence type="ECO:0000313" key="2">
    <source>
        <dbReference type="EMBL" id="MCE7507836.1"/>
    </source>
</evidence>
<sequence>MIHRWLYTALPLLALLGLPPALMAQQSEEPAPGAVTKAFQERRHLTICIWDLVGRNGPIFSVAQDQKARFLEYGLNIDLEPYTNERVMVEALKARQCDAALMTGMRARLFNKYTGTIDSIGGVPSEEHMRILLEVLANPKSAPRMVEGDYVILGIAPAGAAYIFVNDKRINTLAKAAGKKVAVLDYDPTQAEMVAQVGASPVPSDLVSAPNKFNNGVVDVLAAPLAAYQIMELYKGMTPDGGIIDYPLAQISLQLVGHKDRFPADMAQISRELFFEGYRKMMDRVHLESRQVQDHWWVPIPDRDKQDYEVMMRDARLQLREQGYYDGDMLNLQQRIRCKLDARRAECANPVE</sequence>
<dbReference type="SUPFAM" id="SSF53850">
    <property type="entry name" value="Periplasmic binding protein-like II"/>
    <property type="match status" value="1"/>
</dbReference>
<feature type="chain" id="PRO_5040161232" evidence="1">
    <location>
        <begin position="25"/>
        <end position="352"/>
    </location>
</feature>
<dbReference type="RefSeq" id="WP_026949183.1">
    <property type="nucleotide sequence ID" value="NZ_CBDDTQ010000005.1"/>
</dbReference>
<keyword evidence="3" id="KW-1185">Reference proteome</keyword>
<dbReference type="Pfam" id="PF19582">
    <property type="entry name" value="AdeT1_2"/>
    <property type="match status" value="1"/>
</dbReference>
<proteinExistence type="predicted"/>
<feature type="signal peptide" evidence="1">
    <location>
        <begin position="1"/>
        <end position="24"/>
    </location>
</feature>
<dbReference type="AlphaFoldDB" id="A0A9Q3W221"/>
<protein>
    <submittedName>
        <fullName evidence="2">DUF6091 family protein</fullName>
    </submittedName>
</protein>
<name>A0A9Q3W221_9GAMM</name>